<dbReference type="Proteomes" id="UP000019229">
    <property type="component" value="Chromosome"/>
</dbReference>
<dbReference type="AlphaFoldDB" id="W5UUD4"/>
<dbReference type="InterPro" id="IPR013766">
    <property type="entry name" value="Thioredoxin_domain"/>
</dbReference>
<gene>
    <name evidence="2" type="primary">trxA-2</name>
    <name evidence="2" type="ORF">MYB_01980</name>
</gene>
<dbReference type="PROSITE" id="PS00194">
    <property type="entry name" value="THIOREDOXIN_1"/>
    <property type="match status" value="1"/>
</dbReference>
<dbReference type="SUPFAM" id="SSF52833">
    <property type="entry name" value="Thioredoxin-like"/>
    <property type="match status" value="1"/>
</dbReference>
<dbReference type="RefSeq" id="WP_022934635.1">
    <property type="nucleotide sequence ID" value="NZ_CP007154.1"/>
</dbReference>
<evidence type="ECO:0000313" key="2">
    <source>
        <dbReference type="EMBL" id="AHH45400.1"/>
    </source>
</evidence>
<proteinExistence type="predicted"/>
<dbReference type="PATRIC" id="fig|743966.3.peg.399"/>
<dbReference type="EMBL" id="CP007154">
    <property type="protein sequence ID" value="AHH45400.1"/>
    <property type="molecule type" value="Genomic_DNA"/>
</dbReference>
<dbReference type="Gene3D" id="3.40.30.10">
    <property type="entry name" value="Glutaredoxin"/>
    <property type="match status" value="1"/>
</dbReference>
<dbReference type="OrthoDB" id="9790390at2"/>
<reference evidence="2 3" key="1">
    <citation type="journal article" date="2014" name="Genome Announc.">
        <title>Complete Genome Sequence of Mycoplasma bovoculi Strain M165/69T (ATCC 29104).</title>
        <authorList>
            <person name="Calcutt M.J."/>
            <person name="Foecking M.F."/>
        </authorList>
    </citation>
    <scope>NUCLEOTIDE SEQUENCE [LARGE SCALE GENOMIC DNA]</scope>
    <source>
        <strain evidence="2">M165/69</strain>
    </source>
</reference>
<organism evidence="2 3">
    <name type="scientific">Mesomycoplasma bovoculi M165/69</name>
    <dbReference type="NCBI Taxonomy" id="743966"/>
    <lineage>
        <taxon>Bacteria</taxon>
        <taxon>Bacillati</taxon>
        <taxon>Mycoplasmatota</taxon>
        <taxon>Mycoplasmoidales</taxon>
        <taxon>Metamycoplasmataceae</taxon>
        <taxon>Mesomycoplasma</taxon>
    </lineage>
</organism>
<dbReference type="InterPro" id="IPR017937">
    <property type="entry name" value="Thioredoxin_CS"/>
</dbReference>
<dbReference type="HOGENOM" id="CLU_090389_10_4_14"/>
<dbReference type="InterPro" id="IPR050620">
    <property type="entry name" value="Thioredoxin_H-type-like"/>
</dbReference>
<dbReference type="PROSITE" id="PS51352">
    <property type="entry name" value="THIOREDOXIN_2"/>
    <property type="match status" value="1"/>
</dbReference>
<protein>
    <submittedName>
        <fullName evidence="2">Thioredoxin</fullName>
    </submittedName>
</protein>
<name>W5UUD4_9BACT</name>
<dbReference type="KEGG" id="mbc:MYB_01980"/>
<dbReference type="InterPro" id="IPR036249">
    <property type="entry name" value="Thioredoxin-like_sf"/>
</dbReference>
<dbReference type="PANTHER" id="PTHR10438:SF468">
    <property type="entry name" value="THIOREDOXIN-1-RELATED"/>
    <property type="match status" value="1"/>
</dbReference>
<evidence type="ECO:0000313" key="3">
    <source>
        <dbReference type="Proteomes" id="UP000019229"/>
    </source>
</evidence>
<feature type="domain" description="Thioredoxin" evidence="1">
    <location>
        <begin position="1"/>
        <end position="106"/>
    </location>
</feature>
<dbReference type="CDD" id="cd02947">
    <property type="entry name" value="TRX_family"/>
    <property type="match status" value="1"/>
</dbReference>
<sequence>MASFNLSKAEEIKNKITESKAAIVVFSQKGCGACVMFEPTIEEAEKKFPALTIIKYNIREDLEFANESRIQATPTTFFYRDGKFLAQEVGYFRIERLEQILKTHKLID</sequence>
<dbReference type="PANTHER" id="PTHR10438">
    <property type="entry name" value="THIOREDOXIN"/>
    <property type="match status" value="1"/>
</dbReference>
<dbReference type="Pfam" id="PF00085">
    <property type="entry name" value="Thioredoxin"/>
    <property type="match status" value="1"/>
</dbReference>
<dbReference type="STRING" id="743966.MYB_01980"/>
<accession>W5UUD4</accession>
<dbReference type="eggNOG" id="COG3118">
    <property type="taxonomic scope" value="Bacteria"/>
</dbReference>
<evidence type="ECO:0000259" key="1">
    <source>
        <dbReference type="PROSITE" id="PS51352"/>
    </source>
</evidence>
<keyword evidence="3" id="KW-1185">Reference proteome</keyword>